<evidence type="ECO:0000313" key="2">
    <source>
        <dbReference type="Ensembl" id="ENSSVLP00005007968.1"/>
    </source>
</evidence>
<dbReference type="AlphaFoldDB" id="A0A8D2B659"/>
<dbReference type="SUPFAM" id="SSF109640">
    <property type="entry name" value="KRAB domain (Kruppel-associated box)"/>
    <property type="match status" value="1"/>
</dbReference>
<dbReference type="Proteomes" id="UP000694564">
    <property type="component" value="Chromosome 7"/>
</dbReference>
<dbReference type="PANTHER" id="PTHR23232">
    <property type="entry name" value="KRAB DOMAIN C2H2 ZINC FINGER"/>
    <property type="match status" value="1"/>
</dbReference>
<accession>A0A8D2B659</accession>
<dbReference type="Ensembl" id="ENSSVLT00005008872.1">
    <property type="protein sequence ID" value="ENSSVLP00005007968.1"/>
    <property type="gene ID" value="ENSSVLG00005006502.1"/>
</dbReference>
<dbReference type="SMART" id="SM00349">
    <property type="entry name" value="KRAB"/>
    <property type="match status" value="1"/>
</dbReference>
<proteinExistence type="predicted"/>
<dbReference type="InterPro" id="IPR036051">
    <property type="entry name" value="KRAB_dom_sf"/>
</dbReference>
<dbReference type="PROSITE" id="PS50805">
    <property type="entry name" value="KRAB"/>
    <property type="match status" value="1"/>
</dbReference>
<dbReference type="InterPro" id="IPR050169">
    <property type="entry name" value="Krueppel_C2H2_ZnF"/>
</dbReference>
<dbReference type="Gene3D" id="6.10.140.140">
    <property type="match status" value="1"/>
</dbReference>
<protein>
    <recommendedName>
        <fullName evidence="1">KRAB domain-containing protein</fullName>
    </recommendedName>
</protein>
<reference evidence="2" key="1">
    <citation type="submission" date="2025-08" db="UniProtKB">
        <authorList>
            <consortium name="Ensembl"/>
        </authorList>
    </citation>
    <scope>IDENTIFICATION</scope>
</reference>
<feature type="domain" description="KRAB" evidence="1">
    <location>
        <begin position="44"/>
        <end position="96"/>
    </location>
</feature>
<dbReference type="InterPro" id="IPR001909">
    <property type="entry name" value="KRAB"/>
</dbReference>
<dbReference type="GO" id="GO:0006355">
    <property type="term" value="P:regulation of DNA-templated transcription"/>
    <property type="evidence" value="ECO:0007669"/>
    <property type="project" value="InterPro"/>
</dbReference>
<dbReference type="Pfam" id="PF01352">
    <property type="entry name" value="KRAB"/>
    <property type="match status" value="1"/>
</dbReference>
<evidence type="ECO:0000313" key="3">
    <source>
        <dbReference type="Proteomes" id="UP000694564"/>
    </source>
</evidence>
<evidence type="ECO:0000259" key="1">
    <source>
        <dbReference type="PROSITE" id="PS50805"/>
    </source>
</evidence>
<name>A0A8D2B659_SCIVU</name>
<dbReference type="CDD" id="cd07765">
    <property type="entry name" value="KRAB_A-box"/>
    <property type="match status" value="1"/>
</dbReference>
<dbReference type="OrthoDB" id="9836105at2759"/>
<keyword evidence="3" id="KW-1185">Reference proteome</keyword>
<sequence>MIEFTSLCESQFFSHNNLCQINNYVNDHMVDVIFIYSFLFQESLTVRDLIIDFSEEEWKCLDPAQQSLYRDVMLEVYRNLVFLGHLGWFHSLAIVN</sequence>
<reference evidence="2" key="2">
    <citation type="submission" date="2025-09" db="UniProtKB">
        <authorList>
            <consortium name="Ensembl"/>
        </authorList>
    </citation>
    <scope>IDENTIFICATION</scope>
</reference>
<dbReference type="GeneTree" id="ENSGT01150000286936"/>
<dbReference type="PANTHER" id="PTHR23232:SF163">
    <property type="entry name" value="ZINC FINGER PROTEIN 589"/>
    <property type="match status" value="1"/>
</dbReference>
<organism evidence="2 3">
    <name type="scientific">Sciurus vulgaris</name>
    <name type="common">Eurasian red squirrel</name>
    <dbReference type="NCBI Taxonomy" id="55149"/>
    <lineage>
        <taxon>Eukaryota</taxon>
        <taxon>Metazoa</taxon>
        <taxon>Chordata</taxon>
        <taxon>Craniata</taxon>
        <taxon>Vertebrata</taxon>
        <taxon>Euteleostomi</taxon>
        <taxon>Mammalia</taxon>
        <taxon>Eutheria</taxon>
        <taxon>Euarchontoglires</taxon>
        <taxon>Glires</taxon>
        <taxon>Rodentia</taxon>
        <taxon>Sciuromorpha</taxon>
        <taxon>Sciuridae</taxon>
        <taxon>Sciurinae</taxon>
        <taxon>Sciurini</taxon>
        <taxon>Sciurus</taxon>
    </lineage>
</organism>